<proteinExistence type="inferred from homology"/>
<dbReference type="RefSeq" id="XP_013239734.1">
    <property type="nucleotide sequence ID" value="XM_013384280.1"/>
</dbReference>
<dbReference type="GO" id="GO:0016020">
    <property type="term" value="C:membrane"/>
    <property type="evidence" value="ECO:0007669"/>
    <property type="project" value="UniProtKB-SubCell"/>
</dbReference>
<name>A0A066V461_TILAU</name>
<feature type="non-terminal residue" evidence="5">
    <location>
        <position position="1"/>
    </location>
</feature>
<reference evidence="5 6" key="1">
    <citation type="submission" date="2014-05" db="EMBL/GenBank/DDBJ databases">
        <title>Draft genome sequence of a rare smut relative, Tilletiaria anomala UBC 951.</title>
        <authorList>
            <consortium name="DOE Joint Genome Institute"/>
            <person name="Toome M."/>
            <person name="Kuo A."/>
            <person name="Henrissat B."/>
            <person name="Lipzen A."/>
            <person name="Tritt A."/>
            <person name="Yoshinaga Y."/>
            <person name="Zane M."/>
            <person name="Barry K."/>
            <person name="Grigoriev I.V."/>
            <person name="Spatafora J.W."/>
            <person name="Aimea M.C."/>
        </authorList>
    </citation>
    <scope>NUCLEOTIDE SEQUENCE [LARGE SCALE GENOMIC DNA]</scope>
    <source>
        <strain evidence="5 6">UBC 951</strain>
    </source>
</reference>
<keyword evidence="3" id="KW-0472">Membrane</keyword>
<feature type="transmembrane region" description="Helical" evidence="3">
    <location>
        <begin position="63"/>
        <end position="83"/>
    </location>
</feature>
<evidence type="ECO:0000259" key="4">
    <source>
        <dbReference type="PROSITE" id="PS50850"/>
    </source>
</evidence>
<dbReference type="InterPro" id="IPR020846">
    <property type="entry name" value="MFS_dom"/>
</dbReference>
<protein>
    <submittedName>
        <fullName evidence="5">MFS general substrate transporter</fullName>
    </submittedName>
</protein>
<dbReference type="SUPFAM" id="SSF103473">
    <property type="entry name" value="MFS general substrate transporter"/>
    <property type="match status" value="1"/>
</dbReference>
<dbReference type="OMA" id="LSYRIWA"/>
<feature type="transmembrane region" description="Helical" evidence="3">
    <location>
        <begin position="336"/>
        <end position="359"/>
    </location>
</feature>
<keyword evidence="6" id="KW-1185">Reference proteome</keyword>
<dbReference type="EMBL" id="JMSN01000241">
    <property type="protein sequence ID" value="KDN35028.1"/>
    <property type="molecule type" value="Genomic_DNA"/>
</dbReference>
<dbReference type="InterPro" id="IPR036259">
    <property type="entry name" value="MFS_trans_sf"/>
</dbReference>
<comment type="caution">
    <text evidence="5">The sequence shown here is derived from an EMBL/GenBank/DDBJ whole genome shotgun (WGS) entry which is preliminary data.</text>
</comment>
<dbReference type="AlphaFoldDB" id="A0A066V461"/>
<dbReference type="PANTHER" id="PTHR11360:SF234">
    <property type="entry name" value="MFS-TYPE TRANSPORTER DBAD-RELATED"/>
    <property type="match status" value="1"/>
</dbReference>
<feature type="transmembrane region" description="Helical" evidence="3">
    <location>
        <begin position="199"/>
        <end position="221"/>
    </location>
</feature>
<dbReference type="InterPro" id="IPR050327">
    <property type="entry name" value="Proton-linked_MCT"/>
</dbReference>
<dbReference type="OrthoDB" id="2213137at2759"/>
<dbReference type="Gene3D" id="1.20.1250.20">
    <property type="entry name" value="MFS general substrate transporter like domains"/>
    <property type="match status" value="2"/>
</dbReference>
<comment type="subcellular location">
    <subcellularLocation>
        <location evidence="1">Membrane</location>
        <topology evidence="1">Multi-pass membrane protein</topology>
    </subcellularLocation>
</comment>
<gene>
    <name evidence="5" type="ORF">K437DRAFT_284023</name>
</gene>
<dbReference type="InterPro" id="IPR011701">
    <property type="entry name" value="MFS"/>
</dbReference>
<evidence type="ECO:0000256" key="2">
    <source>
        <dbReference type="ARBA" id="ARBA00006727"/>
    </source>
</evidence>
<organism evidence="5 6">
    <name type="scientific">Tilletiaria anomala (strain ATCC 24038 / CBS 436.72 / UBC 951)</name>
    <dbReference type="NCBI Taxonomy" id="1037660"/>
    <lineage>
        <taxon>Eukaryota</taxon>
        <taxon>Fungi</taxon>
        <taxon>Dikarya</taxon>
        <taxon>Basidiomycota</taxon>
        <taxon>Ustilaginomycotina</taxon>
        <taxon>Exobasidiomycetes</taxon>
        <taxon>Georgefischeriales</taxon>
        <taxon>Tilletiariaceae</taxon>
        <taxon>Tilletiaria</taxon>
    </lineage>
</organism>
<sequence length="406" mass="42642">FFFVTLGLVYSFGVTQRVLIQRGFASASVLGWVSAITVVYSPLLAIPLQMLVLRWGNRITGQVGAILTGTGYIATSFCFSQQSKGASKLAPLFLAQSLFGVGYAFVFWSCNSIAAQWFPARRVGLAIGIVYAGSGLGGAFFSILLSQLVERIGLENALRAYGALALGTLVPASAFLKTRQAERGQEMKIHWHLARDRKFSFLFGATSLVTFSLFVPPFFLPTYASSAGFSPNVGAWLVAGYNLSSAVGRILFGILSDSLLGPVTTLTLCIFLFGATILSIWLLAASSLVPLIAFILLNGAAGGALLSLQPAVSASVWSEHGGTGGGGGGRGEMQSVLAMTTSGRVFGSLLGAPLAGYLLDTFGGAGFGTGAYRPALLFVGCISFLACASLYGLRWSVVGWSIKKRV</sequence>
<evidence type="ECO:0000256" key="3">
    <source>
        <dbReference type="SAM" id="Phobius"/>
    </source>
</evidence>
<feature type="transmembrane region" description="Helical" evidence="3">
    <location>
        <begin position="29"/>
        <end position="51"/>
    </location>
</feature>
<feature type="transmembrane region" description="Helical" evidence="3">
    <location>
        <begin position="158"/>
        <end position="178"/>
    </location>
</feature>
<feature type="transmembrane region" description="Helical" evidence="3">
    <location>
        <begin position="123"/>
        <end position="146"/>
    </location>
</feature>
<keyword evidence="3" id="KW-0812">Transmembrane</keyword>
<dbReference type="GeneID" id="25266947"/>
<dbReference type="Pfam" id="PF07690">
    <property type="entry name" value="MFS_1"/>
    <property type="match status" value="2"/>
</dbReference>
<feature type="transmembrane region" description="Helical" evidence="3">
    <location>
        <begin position="259"/>
        <end position="282"/>
    </location>
</feature>
<evidence type="ECO:0000256" key="1">
    <source>
        <dbReference type="ARBA" id="ARBA00004141"/>
    </source>
</evidence>
<feature type="transmembrane region" description="Helical" evidence="3">
    <location>
        <begin position="233"/>
        <end position="252"/>
    </location>
</feature>
<keyword evidence="3" id="KW-1133">Transmembrane helix</keyword>
<evidence type="ECO:0000313" key="6">
    <source>
        <dbReference type="Proteomes" id="UP000027361"/>
    </source>
</evidence>
<feature type="transmembrane region" description="Helical" evidence="3">
    <location>
        <begin position="288"/>
        <end position="308"/>
    </location>
</feature>
<dbReference type="HOGENOM" id="CLU_001265_1_2_1"/>
<dbReference type="PANTHER" id="PTHR11360">
    <property type="entry name" value="MONOCARBOXYLATE TRANSPORTER"/>
    <property type="match status" value="1"/>
</dbReference>
<dbReference type="GO" id="GO:0022857">
    <property type="term" value="F:transmembrane transporter activity"/>
    <property type="evidence" value="ECO:0007669"/>
    <property type="project" value="InterPro"/>
</dbReference>
<evidence type="ECO:0000313" key="5">
    <source>
        <dbReference type="EMBL" id="KDN35028.1"/>
    </source>
</evidence>
<comment type="similarity">
    <text evidence="2">Belongs to the major facilitator superfamily. Monocarboxylate porter (TC 2.A.1.13) family.</text>
</comment>
<feature type="transmembrane region" description="Helical" evidence="3">
    <location>
        <begin position="371"/>
        <end position="393"/>
    </location>
</feature>
<feature type="transmembrane region" description="Helical" evidence="3">
    <location>
        <begin position="89"/>
        <end position="111"/>
    </location>
</feature>
<dbReference type="InParanoid" id="A0A066V461"/>
<feature type="domain" description="Major facilitator superfamily (MFS) profile" evidence="4">
    <location>
        <begin position="198"/>
        <end position="406"/>
    </location>
</feature>
<accession>A0A066V461</accession>
<dbReference type="PROSITE" id="PS50850">
    <property type="entry name" value="MFS"/>
    <property type="match status" value="1"/>
</dbReference>
<dbReference type="Proteomes" id="UP000027361">
    <property type="component" value="Unassembled WGS sequence"/>
</dbReference>